<dbReference type="RefSeq" id="WP_135251379.1">
    <property type="nucleotide sequence ID" value="NZ_SMLK01000008.1"/>
</dbReference>
<dbReference type="EMBL" id="SMLK01000008">
    <property type="protein sequence ID" value="TFY97180.1"/>
    <property type="molecule type" value="Genomic_DNA"/>
</dbReference>
<dbReference type="InterPro" id="IPR025563">
    <property type="entry name" value="DUF4286"/>
</dbReference>
<dbReference type="AlphaFoldDB" id="A0A4Z0BED3"/>
<reference evidence="1 2" key="1">
    <citation type="submission" date="2019-03" db="EMBL/GenBank/DDBJ databases">
        <title>Ramlibacter sp. 18x22-1, whole genome shotgun sequence.</title>
        <authorList>
            <person name="Zhang X."/>
            <person name="Feng G."/>
            <person name="Zhu H."/>
        </authorList>
    </citation>
    <scope>NUCLEOTIDE SEQUENCE [LARGE SCALE GENOMIC DNA]</scope>
    <source>
        <strain evidence="1 2">18x22-1</strain>
    </source>
</reference>
<dbReference type="Pfam" id="PF14114">
    <property type="entry name" value="DUF4286"/>
    <property type="match status" value="1"/>
</dbReference>
<evidence type="ECO:0000313" key="2">
    <source>
        <dbReference type="Proteomes" id="UP000297839"/>
    </source>
</evidence>
<gene>
    <name evidence="1" type="ORF">EZ216_19055</name>
</gene>
<organism evidence="1 2">
    <name type="scientific">Ramlibacter humi</name>
    <dbReference type="NCBI Taxonomy" id="2530451"/>
    <lineage>
        <taxon>Bacteria</taxon>
        <taxon>Pseudomonadati</taxon>
        <taxon>Pseudomonadota</taxon>
        <taxon>Betaproteobacteria</taxon>
        <taxon>Burkholderiales</taxon>
        <taxon>Comamonadaceae</taxon>
        <taxon>Ramlibacter</taxon>
    </lineage>
</organism>
<name>A0A4Z0BED3_9BURK</name>
<proteinExistence type="predicted"/>
<comment type="caution">
    <text evidence="1">The sequence shown here is derived from an EMBL/GenBank/DDBJ whole genome shotgun (WGS) entry which is preliminary data.</text>
</comment>
<dbReference type="OrthoDB" id="6537357at2"/>
<keyword evidence="2" id="KW-1185">Reference proteome</keyword>
<protein>
    <submittedName>
        <fullName evidence="1">DUF4286 family protein</fullName>
    </submittedName>
</protein>
<dbReference type="SUPFAM" id="SSF54909">
    <property type="entry name" value="Dimeric alpha+beta barrel"/>
    <property type="match status" value="1"/>
</dbReference>
<dbReference type="Proteomes" id="UP000297839">
    <property type="component" value="Unassembled WGS sequence"/>
</dbReference>
<accession>A0A4Z0BED3</accession>
<evidence type="ECO:0000313" key="1">
    <source>
        <dbReference type="EMBL" id="TFY97180.1"/>
    </source>
</evidence>
<dbReference type="InterPro" id="IPR011008">
    <property type="entry name" value="Dimeric_a/b-barrel"/>
</dbReference>
<sequence>MSVAPHLLVVAVQVDPAVEKDWNDWYDKVHLPDIAGCPGFLSGARYQSVDEKGERHYLTVYELSNPDALKTSEFAKLRGWGPFVGKVTYTSRCYSRLTGEKAGS</sequence>